<sequence>MTIHRRQTESIQLQFELDSNSGIDFPTIDAYYDCRACPPLSIAATVETLKK</sequence>
<protein>
    <submittedName>
        <fullName evidence="1">Uncharacterized protein</fullName>
    </submittedName>
</protein>
<gene>
    <name evidence="1" type="ORF">BDW02DRAFT_565758</name>
</gene>
<dbReference type="Proteomes" id="UP000800040">
    <property type="component" value="Unassembled WGS sequence"/>
</dbReference>
<accession>A0A6A5KKL4</accession>
<evidence type="ECO:0000313" key="1">
    <source>
        <dbReference type="EMBL" id="KAF1837648.1"/>
    </source>
</evidence>
<dbReference type="EMBL" id="ML975259">
    <property type="protein sequence ID" value="KAF1837648.1"/>
    <property type="molecule type" value="Genomic_DNA"/>
</dbReference>
<dbReference type="AlphaFoldDB" id="A0A6A5KKL4"/>
<keyword evidence="2" id="KW-1185">Reference proteome</keyword>
<reference evidence="1" key="1">
    <citation type="submission" date="2020-01" db="EMBL/GenBank/DDBJ databases">
        <authorList>
            <consortium name="DOE Joint Genome Institute"/>
            <person name="Haridas S."/>
            <person name="Albert R."/>
            <person name="Binder M."/>
            <person name="Bloem J."/>
            <person name="Labutti K."/>
            <person name="Salamov A."/>
            <person name="Andreopoulos B."/>
            <person name="Baker S.E."/>
            <person name="Barry K."/>
            <person name="Bills G."/>
            <person name="Bluhm B.H."/>
            <person name="Cannon C."/>
            <person name="Castanera R."/>
            <person name="Culley D.E."/>
            <person name="Daum C."/>
            <person name="Ezra D."/>
            <person name="Gonzalez J.B."/>
            <person name="Henrissat B."/>
            <person name="Kuo A."/>
            <person name="Liang C."/>
            <person name="Lipzen A."/>
            <person name="Lutzoni F."/>
            <person name="Magnuson J."/>
            <person name="Mondo S."/>
            <person name="Nolan M."/>
            <person name="Ohm R."/>
            <person name="Pangilinan J."/>
            <person name="Park H.-J."/>
            <person name="Ramirez L."/>
            <person name="Alfaro M."/>
            <person name="Sun H."/>
            <person name="Tritt A."/>
            <person name="Yoshinaga Y."/>
            <person name="Zwiers L.-H."/>
            <person name="Turgeon B.G."/>
            <person name="Goodwin S.B."/>
            <person name="Spatafora J.W."/>
            <person name="Crous P.W."/>
            <person name="Grigoriev I.V."/>
        </authorList>
    </citation>
    <scope>NUCLEOTIDE SEQUENCE</scope>
    <source>
        <strain evidence="1">P77</strain>
    </source>
</reference>
<name>A0A6A5KKL4_9PLEO</name>
<organism evidence="1 2">
    <name type="scientific">Decorospora gaudefroyi</name>
    <dbReference type="NCBI Taxonomy" id="184978"/>
    <lineage>
        <taxon>Eukaryota</taxon>
        <taxon>Fungi</taxon>
        <taxon>Dikarya</taxon>
        <taxon>Ascomycota</taxon>
        <taxon>Pezizomycotina</taxon>
        <taxon>Dothideomycetes</taxon>
        <taxon>Pleosporomycetidae</taxon>
        <taxon>Pleosporales</taxon>
        <taxon>Pleosporineae</taxon>
        <taxon>Pleosporaceae</taxon>
        <taxon>Decorospora</taxon>
    </lineage>
</organism>
<proteinExistence type="predicted"/>
<evidence type="ECO:0000313" key="2">
    <source>
        <dbReference type="Proteomes" id="UP000800040"/>
    </source>
</evidence>